<evidence type="ECO:0000256" key="3">
    <source>
        <dbReference type="ARBA" id="ARBA00022692"/>
    </source>
</evidence>
<evidence type="ECO:0000313" key="8">
    <source>
        <dbReference type="Proteomes" id="UP001501729"/>
    </source>
</evidence>
<dbReference type="GeneID" id="68616092"/>
<evidence type="ECO:0000256" key="2">
    <source>
        <dbReference type="ARBA" id="ARBA00022475"/>
    </source>
</evidence>
<dbReference type="RefSeq" id="WP_227777785.1">
    <property type="nucleotide sequence ID" value="NZ_BAABKX010000008.1"/>
</dbReference>
<feature type="transmembrane region" description="Helical" evidence="6">
    <location>
        <begin position="121"/>
        <end position="140"/>
    </location>
</feature>
<feature type="transmembrane region" description="Helical" evidence="6">
    <location>
        <begin position="431"/>
        <end position="449"/>
    </location>
</feature>
<dbReference type="InterPro" id="IPR050833">
    <property type="entry name" value="Poly_Biosynth_Transport"/>
</dbReference>
<organism evidence="7 8">
    <name type="scientific">Haladaptatus pallidirubidus</name>
    <dbReference type="NCBI Taxonomy" id="1008152"/>
    <lineage>
        <taxon>Archaea</taxon>
        <taxon>Methanobacteriati</taxon>
        <taxon>Methanobacteriota</taxon>
        <taxon>Stenosarchaea group</taxon>
        <taxon>Halobacteria</taxon>
        <taxon>Halobacteriales</taxon>
        <taxon>Haladaptataceae</taxon>
        <taxon>Haladaptatus</taxon>
    </lineage>
</organism>
<gene>
    <name evidence="7" type="ORF">GCM10025751_24840</name>
</gene>
<keyword evidence="4 6" id="KW-1133">Transmembrane helix</keyword>
<evidence type="ECO:0000256" key="5">
    <source>
        <dbReference type="ARBA" id="ARBA00023136"/>
    </source>
</evidence>
<evidence type="ECO:0000313" key="7">
    <source>
        <dbReference type="EMBL" id="GAA5050571.1"/>
    </source>
</evidence>
<keyword evidence="3 6" id="KW-0812">Transmembrane</keyword>
<protein>
    <submittedName>
        <fullName evidence="7">Oligosaccharide flippase family protein</fullName>
    </submittedName>
</protein>
<feature type="transmembrane region" description="Helical" evidence="6">
    <location>
        <begin position="184"/>
        <end position="203"/>
    </location>
</feature>
<proteinExistence type="predicted"/>
<keyword evidence="8" id="KW-1185">Reference proteome</keyword>
<dbReference type="GO" id="GO:0005886">
    <property type="term" value="C:plasma membrane"/>
    <property type="evidence" value="ECO:0007669"/>
    <property type="project" value="UniProtKB-SubCell"/>
</dbReference>
<feature type="transmembrane region" description="Helical" evidence="6">
    <location>
        <begin position="86"/>
        <end position="106"/>
    </location>
</feature>
<comment type="caution">
    <text evidence="7">The sequence shown here is derived from an EMBL/GenBank/DDBJ whole genome shotgun (WGS) entry which is preliminary data.</text>
</comment>
<keyword evidence="5 6" id="KW-0472">Membrane</keyword>
<evidence type="ECO:0000256" key="4">
    <source>
        <dbReference type="ARBA" id="ARBA00022989"/>
    </source>
</evidence>
<feature type="transmembrane region" description="Helical" evidence="6">
    <location>
        <begin position="373"/>
        <end position="391"/>
    </location>
</feature>
<feature type="transmembrane region" description="Helical" evidence="6">
    <location>
        <begin position="455"/>
        <end position="477"/>
    </location>
</feature>
<keyword evidence="2" id="KW-1003">Cell membrane</keyword>
<dbReference type="PANTHER" id="PTHR30250:SF27">
    <property type="entry name" value="POLYSACCHARIDE BIOSYNTHESIS PROTEIN"/>
    <property type="match status" value="1"/>
</dbReference>
<comment type="subcellular location">
    <subcellularLocation>
        <location evidence="1">Cell membrane</location>
        <topology evidence="1">Multi-pass membrane protein</topology>
    </subcellularLocation>
</comment>
<feature type="transmembrane region" description="Helical" evidence="6">
    <location>
        <begin position="12"/>
        <end position="36"/>
    </location>
</feature>
<feature type="transmembrane region" description="Helical" evidence="6">
    <location>
        <begin position="308"/>
        <end position="329"/>
    </location>
</feature>
<feature type="transmembrane region" description="Helical" evidence="6">
    <location>
        <begin position="270"/>
        <end position="287"/>
    </location>
</feature>
<feature type="transmembrane region" description="Helical" evidence="6">
    <location>
        <begin position="48"/>
        <end position="66"/>
    </location>
</feature>
<dbReference type="Pfam" id="PF01943">
    <property type="entry name" value="Polysacc_synt"/>
    <property type="match status" value="1"/>
</dbReference>
<accession>A0AAV3UHR3</accession>
<name>A0AAV3UHR3_9EURY</name>
<feature type="transmembrane region" description="Helical" evidence="6">
    <location>
        <begin position="335"/>
        <end position="352"/>
    </location>
</feature>
<dbReference type="AlphaFoldDB" id="A0AAV3UHR3"/>
<evidence type="ECO:0000256" key="6">
    <source>
        <dbReference type="SAM" id="Phobius"/>
    </source>
</evidence>
<reference evidence="7 8" key="1">
    <citation type="journal article" date="2019" name="Int. J. Syst. Evol. Microbiol.">
        <title>The Global Catalogue of Microorganisms (GCM) 10K type strain sequencing project: providing services to taxonomists for standard genome sequencing and annotation.</title>
        <authorList>
            <consortium name="The Broad Institute Genomics Platform"/>
            <consortium name="The Broad Institute Genome Sequencing Center for Infectious Disease"/>
            <person name="Wu L."/>
            <person name="Ma J."/>
        </authorList>
    </citation>
    <scope>NUCLEOTIDE SEQUENCE [LARGE SCALE GENOMIC DNA]</scope>
    <source>
        <strain evidence="7 8">JCM 17504</strain>
    </source>
</reference>
<dbReference type="InterPro" id="IPR002797">
    <property type="entry name" value="Polysacc_synth"/>
</dbReference>
<evidence type="ECO:0000256" key="1">
    <source>
        <dbReference type="ARBA" id="ARBA00004651"/>
    </source>
</evidence>
<sequence length="509" mass="55937">MTKTSNSILELVKGSGIVFVGMVIGRLLGLGAQVSIVRELSPTQFGHIALAYTIVSSIGGIAIFGVQDGVTRFLSASDLEETKARYVQSGFLIVAITGMISTFLIISTRYEIGAVMDDQKLPGLLAIFSFYTLIFPLSRVMISILRSRKESKSMILSRDIAGPILALSVFFVLAFFDYPIIGAIGYWISLPTFVLLFSFYYSIKYLPISSIINTPPQKTTIQKLWSFSWPLAISSSFVLFLSNLDVIMIGVFLNSESVGQYRAIQPLRQITLFVLSSVTFLYLPLATEHYENSDDSGLISLYRYSSKWISSITLPIVLVTGLYSDSVIINLFGRSYLPASSALTVLIFGYFLRVIVGPTGTTLKAINKSRVELISAMSGVIVNFIVNLLLIPKYGIIGAAIGTVLGYAVFNLVEILAIYNAIGGHPFTMNLIQPSVLSITSALITRSIIPDDSISIFALVGLIGFFGIVQVSSIFITNSLDKNDYMMINKIENNITVELKRLKQTYNER</sequence>
<feature type="transmembrane region" description="Helical" evidence="6">
    <location>
        <begin position="160"/>
        <end position="178"/>
    </location>
</feature>
<dbReference type="Proteomes" id="UP001501729">
    <property type="component" value="Unassembled WGS sequence"/>
</dbReference>
<feature type="transmembrane region" description="Helical" evidence="6">
    <location>
        <begin position="224"/>
        <end position="250"/>
    </location>
</feature>
<feature type="transmembrane region" description="Helical" evidence="6">
    <location>
        <begin position="397"/>
        <end position="419"/>
    </location>
</feature>
<dbReference type="PANTHER" id="PTHR30250">
    <property type="entry name" value="PST FAMILY PREDICTED COLANIC ACID TRANSPORTER"/>
    <property type="match status" value="1"/>
</dbReference>
<dbReference type="EMBL" id="BAABKX010000008">
    <property type="protein sequence ID" value="GAA5050571.1"/>
    <property type="molecule type" value="Genomic_DNA"/>
</dbReference>
<dbReference type="CDD" id="cd13128">
    <property type="entry name" value="MATE_Wzx_like"/>
    <property type="match status" value="1"/>
</dbReference>